<comment type="catalytic activity">
    <reaction evidence="3">
        <text>[protein]-L-glutamate 5-O-methyl ester + H2O = L-glutamyl-[protein] + methanol + H(+)</text>
        <dbReference type="Rhea" id="RHEA:23236"/>
        <dbReference type="Rhea" id="RHEA-COMP:10208"/>
        <dbReference type="Rhea" id="RHEA-COMP:10311"/>
        <dbReference type="ChEBI" id="CHEBI:15377"/>
        <dbReference type="ChEBI" id="CHEBI:15378"/>
        <dbReference type="ChEBI" id="CHEBI:17790"/>
        <dbReference type="ChEBI" id="CHEBI:29973"/>
        <dbReference type="ChEBI" id="CHEBI:82795"/>
        <dbReference type="EC" id="3.1.1.61"/>
    </reaction>
</comment>
<gene>
    <name evidence="6" type="primary">cheB'</name>
    <name evidence="6" type="ORF">CCON33237_0603</name>
</gene>
<dbReference type="SUPFAM" id="SSF52738">
    <property type="entry name" value="Methylesterase CheB, C-terminal domain"/>
    <property type="match status" value="1"/>
</dbReference>
<dbReference type="GO" id="GO:0000156">
    <property type="term" value="F:phosphorelay response regulator activity"/>
    <property type="evidence" value="ECO:0007669"/>
    <property type="project" value="InterPro"/>
</dbReference>
<dbReference type="KEGG" id="ccoc:CCON33237_0603"/>
<dbReference type="CDD" id="cd16432">
    <property type="entry name" value="CheB_Rec"/>
    <property type="match status" value="1"/>
</dbReference>
<evidence type="ECO:0000256" key="4">
    <source>
        <dbReference type="PROSITE-ProRule" id="PRU00050"/>
    </source>
</evidence>
<dbReference type="GO" id="GO:0005737">
    <property type="term" value="C:cytoplasm"/>
    <property type="evidence" value="ECO:0007669"/>
    <property type="project" value="InterPro"/>
</dbReference>
<keyword evidence="1 4" id="KW-0378">Hydrolase</keyword>
<evidence type="ECO:0000259" key="5">
    <source>
        <dbReference type="PROSITE" id="PS50122"/>
    </source>
</evidence>
<feature type="active site" evidence="4">
    <location>
        <position position="37"/>
    </location>
</feature>
<dbReference type="GeneID" id="28662277"/>
<evidence type="ECO:0000313" key="6">
    <source>
        <dbReference type="EMBL" id="ALF47301.1"/>
    </source>
</evidence>
<feature type="active site" evidence="4">
    <location>
        <position position="11"/>
    </location>
</feature>
<proteinExistence type="predicted"/>
<dbReference type="InterPro" id="IPR000673">
    <property type="entry name" value="Sig_transdc_resp-reg_Me-estase"/>
</dbReference>
<dbReference type="PATRIC" id="fig|199.248.peg.633"/>
<dbReference type="GO" id="GO:0008984">
    <property type="term" value="F:protein-glutamate methylesterase activity"/>
    <property type="evidence" value="ECO:0007669"/>
    <property type="project" value="UniProtKB-EC"/>
</dbReference>
<dbReference type="EMBL" id="CP012541">
    <property type="protein sequence ID" value="ALF47301.1"/>
    <property type="molecule type" value="Genomic_DNA"/>
</dbReference>
<evidence type="ECO:0000256" key="3">
    <source>
        <dbReference type="ARBA" id="ARBA00048267"/>
    </source>
</evidence>
<evidence type="ECO:0000313" key="7">
    <source>
        <dbReference type="Proteomes" id="UP000066049"/>
    </source>
</evidence>
<accession>A0A0M4TMB0</accession>
<dbReference type="SMR" id="A0A0M4TMB0"/>
<dbReference type="Proteomes" id="UP000066049">
    <property type="component" value="Chromosome"/>
</dbReference>
<evidence type="ECO:0000256" key="2">
    <source>
        <dbReference type="ARBA" id="ARBA00039140"/>
    </source>
</evidence>
<dbReference type="PROSITE" id="PS50122">
    <property type="entry name" value="CHEB"/>
    <property type="match status" value="1"/>
</dbReference>
<evidence type="ECO:0000256" key="1">
    <source>
        <dbReference type="ARBA" id="ARBA00022801"/>
    </source>
</evidence>
<sequence length="189" mass="20485">MAQKLILIGASTGGPGHLKKLLKNVKLNGAIIVIAQHMNKMFINSFAMQIGKECGLDVEILNERKILKENTVYVCEQNIVVSPNLPISAKPNTEEKTIYTPNVDVLFKSGVGICKSANVLAILLTGIGDDGASGLDKLYKAGAKCIAENEESAIVYGMPKRAKELNQSLKSLNLTMIKKELEDFLNAIN</sequence>
<dbReference type="GO" id="GO:0006935">
    <property type="term" value="P:chemotaxis"/>
    <property type="evidence" value="ECO:0007669"/>
    <property type="project" value="UniProtKB-UniRule"/>
</dbReference>
<dbReference type="Gene3D" id="3.40.50.180">
    <property type="entry name" value="Methylesterase CheB, C-terminal domain"/>
    <property type="match status" value="1"/>
</dbReference>
<name>A0A0M4TMB0_9BACT</name>
<dbReference type="AlphaFoldDB" id="A0A0M4TMB0"/>
<dbReference type="RefSeq" id="WP_054196345.1">
    <property type="nucleotide sequence ID" value="NZ_CABMKQ010000053.1"/>
</dbReference>
<protein>
    <recommendedName>
        <fullName evidence="2">protein-glutamate methylesterase</fullName>
        <ecNumber evidence="2">3.1.1.61</ecNumber>
    </recommendedName>
</protein>
<dbReference type="PANTHER" id="PTHR42872">
    <property type="entry name" value="PROTEIN-GLUTAMATE METHYLESTERASE/PROTEIN-GLUTAMINE GLUTAMINASE"/>
    <property type="match status" value="1"/>
</dbReference>
<dbReference type="InterPro" id="IPR035909">
    <property type="entry name" value="CheB_C"/>
</dbReference>
<feature type="domain" description="CheB-type methylesterase" evidence="5">
    <location>
        <begin position="1"/>
        <end position="188"/>
    </location>
</feature>
<dbReference type="Pfam" id="PF01339">
    <property type="entry name" value="CheB_methylest"/>
    <property type="match status" value="1"/>
</dbReference>
<keyword evidence="4" id="KW-0145">Chemotaxis</keyword>
<organism evidence="6 7">
    <name type="scientific">Campylobacter concisus</name>
    <dbReference type="NCBI Taxonomy" id="199"/>
    <lineage>
        <taxon>Bacteria</taxon>
        <taxon>Pseudomonadati</taxon>
        <taxon>Campylobacterota</taxon>
        <taxon>Epsilonproteobacteria</taxon>
        <taxon>Campylobacterales</taxon>
        <taxon>Campylobacteraceae</taxon>
        <taxon>Campylobacter</taxon>
    </lineage>
</organism>
<dbReference type="EC" id="3.1.1.61" evidence="2"/>
<dbReference type="PANTHER" id="PTHR42872:SF6">
    <property type="entry name" value="PROTEIN-GLUTAMATE METHYLESTERASE_PROTEIN-GLUTAMINE GLUTAMINASE"/>
    <property type="match status" value="1"/>
</dbReference>
<reference evidence="7" key="1">
    <citation type="submission" date="2015-08" db="EMBL/GenBank/DDBJ databases">
        <title>Comparative genomics of the Campylobacter concisus group.</title>
        <authorList>
            <person name="Miller W.G."/>
            <person name="Yee E."/>
            <person name="Chapman M.H."/>
            <person name="Huynh S."/>
            <person name="Bono J.L."/>
            <person name="On S.L.W."/>
            <person name="St Leger J."/>
            <person name="Foster G."/>
            <person name="Parker C.T."/>
        </authorList>
    </citation>
    <scope>NUCLEOTIDE SEQUENCE [LARGE SCALE GENOMIC DNA]</scope>
    <source>
        <strain evidence="7">ATCC 33237</strain>
    </source>
</reference>
<feature type="active site" evidence="4">
    <location>
        <position position="130"/>
    </location>
</feature>